<feature type="compositionally biased region" description="Polar residues" evidence="5">
    <location>
        <begin position="1"/>
        <end position="11"/>
    </location>
</feature>
<reference evidence="7 8" key="1">
    <citation type="submission" date="2024-01" db="EMBL/GenBank/DDBJ databases">
        <authorList>
            <person name="Waweru B."/>
        </authorList>
    </citation>
    <scope>NUCLEOTIDE SEQUENCE [LARGE SCALE GENOMIC DNA]</scope>
</reference>
<dbReference type="InterPro" id="IPR044516">
    <property type="entry name" value="UXS-like"/>
</dbReference>
<evidence type="ECO:0000313" key="8">
    <source>
        <dbReference type="Proteomes" id="UP001314170"/>
    </source>
</evidence>
<feature type="region of interest" description="Disordered" evidence="5">
    <location>
        <begin position="1"/>
        <end position="25"/>
    </location>
</feature>
<dbReference type="Gene3D" id="3.40.50.720">
    <property type="entry name" value="NAD(P)-binding Rossmann-like Domain"/>
    <property type="match status" value="2"/>
</dbReference>
<dbReference type="InterPro" id="IPR036291">
    <property type="entry name" value="NAD(P)-bd_dom_sf"/>
</dbReference>
<dbReference type="PANTHER" id="PTHR43078">
    <property type="entry name" value="UDP-GLUCURONIC ACID DECARBOXYLASE-RELATED"/>
    <property type="match status" value="1"/>
</dbReference>
<evidence type="ECO:0000256" key="2">
    <source>
        <dbReference type="ARBA" id="ARBA00022793"/>
    </source>
</evidence>
<dbReference type="GO" id="GO:0048040">
    <property type="term" value="F:UDP-glucuronate decarboxylase activity"/>
    <property type="evidence" value="ECO:0007669"/>
    <property type="project" value="TreeGrafter"/>
</dbReference>
<dbReference type="SUPFAM" id="SSF51735">
    <property type="entry name" value="NAD(P)-binding Rossmann-fold domains"/>
    <property type="match status" value="2"/>
</dbReference>
<keyword evidence="4" id="KW-0456">Lyase</keyword>
<dbReference type="GO" id="GO:0005737">
    <property type="term" value="C:cytoplasm"/>
    <property type="evidence" value="ECO:0007669"/>
    <property type="project" value="TreeGrafter"/>
</dbReference>
<dbReference type="Proteomes" id="UP001314170">
    <property type="component" value="Unassembled WGS sequence"/>
</dbReference>
<keyword evidence="3" id="KW-0520">NAD</keyword>
<keyword evidence="8" id="KW-1185">Reference proteome</keyword>
<protein>
    <recommendedName>
        <fullName evidence="6">NAD-dependent epimerase/dehydratase domain-containing protein</fullName>
    </recommendedName>
</protein>
<accession>A0AAV1RCL9</accession>
<evidence type="ECO:0000256" key="4">
    <source>
        <dbReference type="ARBA" id="ARBA00023239"/>
    </source>
</evidence>
<proteinExistence type="predicted"/>
<keyword evidence="2" id="KW-0210">Decarboxylase</keyword>
<dbReference type="Pfam" id="PF01370">
    <property type="entry name" value="Epimerase"/>
    <property type="match status" value="1"/>
</dbReference>
<comment type="cofactor">
    <cofactor evidence="1">
        <name>NAD(+)</name>
        <dbReference type="ChEBI" id="CHEBI:57540"/>
    </cofactor>
</comment>
<name>A0AAV1RCL9_9ROSI</name>
<dbReference type="EMBL" id="CAWUPB010000913">
    <property type="protein sequence ID" value="CAK7331602.1"/>
    <property type="molecule type" value="Genomic_DNA"/>
</dbReference>
<dbReference type="GO" id="GO:0042732">
    <property type="term" value="P:D-xylose metabolic process"/>
    <property type="evidence" value="ECO:0007669"/>
    <property type="project" value="InterPro"/>
</dbReference>
<evidence type="ECO:0000313" key="7">
    <source>
        <dbReference type="EMBL" id="CAK7331602.1"/>
    </source>
</evidence>
<evidence type="ECO:0000256" key="5">
    <source>
        <dbReference type="SAM" id="MobiDB-lite"/>
    </source>
</evidence>
<dbReference type="GO" id="GO:0070403">
    <property type="term" value="F:NAD+ binding"/>
    <property type="evidence" value="ECO:0007669"/>
    <property type="project" value="InterPro"/>
</dbReference>
<evidence type="ECO:0000259" key="6">
    <source>
        <dbReference type="Pfam" id="PF01370"/>
    </source>
</evidence>
<evidence type="ECO:0000256" key="1">
    <source>
        <dbReference type="ARBA" id="ARBA00001911"/>
    </source>
</evidence>
<dbReference type="PANTHER" id="PTHR43078:SF7">
    <property type="entry name" value="UDP-GLUCURONATE DECARBOXYLASE"/>
    <property type="match status" value="1"/>
</dbReference>
<comment type="caution">
    <text evidence="7">The sequence shown here is derived from an EMBL/GenBank/DDBJ whole genome shotgun (WGS) entry which is preliminary data.</text>
</comment>
<dbReference type="InterPro" id="IPR001509">
    <property type="entry name" value="Epimerase_deHydtase"/>
</dbReference>
<sequence>MASNGDHQNTAKPPPTPSPLGNSKFSESNMRILVTGGAGFIGSQLVDKLMENEKKEVNMFTYLRPDAKCMLNKSELEQEVYGDPLVHPQRAMSIQLVDGLIRLMEGEHTGPINIGNPGIYLINPDVKINMVENTPDDPRQRKPYNTKAKELLGWEPEVKLRDGLPLLEDDFGLRLGVPRK</sequence>
<evidence type="ECO:0000256" key="3">
    <source>
        <dbReference type="ARBA" id="ARBA00023027"/>
    </source>
</evidence>
<feature type="domain" description="NAD-dependent epimerase/dehydratase" evidence="6">
    <location>
        <begin position="32"/>
        <end position="63"/>
    </location>
</feature>
<dbReference type="AlphaFoldDB" id="A0AAV1RCL9"/>
<organism evidence="7 8">
    <name type="scientific">Dovyalis caffra</name>
    <dbReference type="NCBI Taxonomy" id="77055"/>
    <lineage>
        <taxon>Eukaryota</taxon>
        <taxon>Viridiplantae</taxon>
        <taxon>Streptophyta</taxon>
        <taxon>Embryophyta</taxon>
        <taxon>Tracheophyta</taxon>
        <taxon>Spermatophyta</taxon>
        <taxon>Magnoliopsida</taxon>
        <taxon>eudicotyledons</taxon>
        <taxon>Gunneridae</taxon>
        <taxon>Pentapetalae</taxon>
        <taxon>rosids</taxon>
        <taxon>fabids</taxon>
        <taxon>Malpighiales</taxon>
        <taxon>Salicaceae</taxon>
        <taxon>Flacourtieae</taxon>
        <taxon>Dovyalis</taxon>
    </lineage>
</organism>
<gene>
    <name evidence="7" type="ORF">DCAF_LOCUS8554</name>
</gene>